<organism evidence="2 3">
    <name type="scientific">Candidatus Yanofskybacteria bacterium CG10_big_fil_rev_8_21_14_0_10_46_23</name>
    <dbReference type="NCBI Taxonomy" id="1975098"/>
    <lineage>
        <taxon>Bacteria</taxon>
        <taxon>Candidatus Yanofskyibacteriota</taxon>
    </lineage>
</organism>
<evidence type="ECO:0000256" key="1">
    <source>
        <dbReference type="SAM" id="Phobius"/>
    </source>
</evidence>
<dbReference type="AlphaFoldDB" id="A0A2H0R4X2"/>
<protein>
    <submittedName>
        <fullName evidence="2">Uncharacterized protein</fullName>
    </submittedName>
</protein>
<keyword evidence="1" id="KW-0812">Transmembrane</keyword>
<keyword evidence="1" id="KW-0472">Membrane</keyword>
<evidence type="ECO:0000313" key="2">
    <source>
        <dbReference type="EMBL" id="PIR41553.1"/>
    </source>
</evidence>
<comment type="caution">
    <text evidence="2">The sequence shown here is derived from an EMBL/GenBank/DDBJ whole genome shotgun (WGS) entry which is preliminary data.</text>
</comment>
<name>A0A2H0R4X2_9BACT</name>
<reference evidence="2 3" key="1">
    <citation type="submission" date="2017-09" db="EMBL/GenBank/DDBJ databases">
        <title>Depth-based differentiation of microbial function through sediment-hosted aquifers and enrichment of novel symbionts in the deep terrestrial subsurface.</title>
        <authorList>
            <person name="Probst A.J."/>
            <person name="Ladd B."/>
            <person name="Jarett J.K."/>
            <person name="Geller-Mcgrath D.E."/>
            <person name="Sieber C.M."/>
            <person name="Emerson J.B."/>
            <person name="Anantharaman K."/>
            <person name="Thomas B.C."/>
            <person name="Malmstrom R."/>
            <person name="Stieglmeier M."/>
            <person name="Klingl A."/>
            <person name="Woyke T."/>
            <person name="Ryan C.M."/>
            <person name="Banfield J.F."/>
        </authorList>
    </citation>
    <scope>NUCLEOTIDE SEQUENCE [LARGE SCALE GENOMIC DNA]</scope>
    <source>
        <strain evidence="2">CG10_big_fil_rev_8_21_14_0_10_46_23</strain>
    </source>
</reference>
<dbReference type="Proteomes" id="UP000230232">
    <property type="component" value="Unassembled WGS sequence"/>
</dbReference>
<dbReference type="EMBL" id="PCXO01000004">
    <property type="protein sequence ID" value="PIR41553.1"/>
    <property type="molecule type" value="Genomic_DNA"/>
</dbReference>
<gene>
    <name evidence="2" type="ORF">COV31_00385</name>
</gene>
<evidence type="ECO:0000313" key="3">
    <source>
        <dbReference type="Proteomes" id="UP000230232"/>
    </source>
</evidence>
<sequence length="62" mass="7131">MKKPFVFTGAVVFLLVALLHLSRLILGWDIAVNNWGVPHWFSWIIVFLSSFLALQIFRASRS</sequence>
<keyword evidence="1" id="KW-1133">Transmembrane helix</keyword>
<feature type="transmembrane region" description="Helical" evidence="1">
    <location>
        <begin position="37"/>
        <end position="57"/>
    </location>
</feature>
<proteinExistence type="predicted"/>
<accession>A0A2H0R4X2</accession>